<feature type="region of interest" description="Disordered" evidence="1">
    <location>
        <begin position="56"/>
        <end position="75"/>
    </location>
</feature>
<name>A0AAV1SUY5_9ROSI</name>
<dbReference type="Proteomes" id="UP001314170">
    <property type="component" value="Unassembled WGS sequence"/>
</dbReference>
<dbReference type="AntiFam" id="ANF00010">
    <property type="entry name" value="tRNA translation"/>
</dbReference>
<reference evidence="2 3" key="1">
    <citation type="submission" date="2024-01" db="EMBL/GenBank/DDBJ databases">
        <authorList>
            <person name="Waweru B."/>
        </authorList>
    </citation>
    <scope>NUCLEOTIDE SEQUENCE [LARGE SCALE GENOMIC DNA]</scope>
</reference>
<comment type="caution">
    <text evidence="2">The sequence shown here is derived from an EMBL/GenBank/DDBJ whole genome shotgun (WGS) entry which is preliminary data.</text>
</comment>
<dbReference type="AlphaFoldDB" id="A0AAV1SUY5"/>
<evidence type="ECO:0000313" key="3">
    <source>
        <dbReference type="Proteomes" id="UP001314170"/>
    </source>
</evidence>
<organism evidence="2 3">
    <name type="scientific">Dovyalis caffra</name>
    <dbReference type="NCBI Taxonomy" id="77055"/>
    <lineage>
        <taxon>Eukaryota</taxon>
        <taxon>Viridiplantae</taxon>
        <taxon>Streptophyta</taxon>
        <taxon>Embryophyta</taxon>
        <taxon>Tracheophyta</taxon>
        <taxon>Spermatophyta</taxon>
        <taxon>Magnoliopsida</taxon>
        <taxon>eudicotyledons</taxon>
        <taxon>Gunneridae</taxon>
        <taxon>Pentapetalae</taxon>
        <taxon>rosids</taxon>
        <taxon>fabids</taxon>
        <taxon>Malpighiales</taxon>
        <taxon>Salicaceae</taxon>
        <taxon>Flacourtieae</taxon>
        <taxon>Dovyalis</taxon>
    </lineage>
</organism>
<protein>
    <submittedName>
        <fullName evidence="2">Uncharacterized protein</fullName>
    </submittedName>
</protein>
<proteinExistence type="predicted"/>
<accession>A0AAV1SUY5</accession>
<gene>
    <name evidence="2" type="ORF">DCAF_LOCUS26917</name>
</gene>
<feature type="region of interest" description="Disordered" evidence="1">
    <location>
        <begin position="1"/>
        <end position="29"/>
    </location>
</feature>
<evidence type="ECO:0000256" key="1">
    <source>
        <dbReference type="SAM" id="MobiDB-lite"/>
    </source>
</evidence>
<dbReference type="EMBL" id="CAWUPB010001197">
    <property type="protein sequence ID" value="CAK7356643.1"/>
    <property type="molecule type" value="Genomic_DNA"/>
</dbReference>
<evidence type="ECO:0000313" key="2">
    <source>
        <dbReference type="EMBL" id="CAK7356643.1"/>
    </source>
</evidence>
<keyword evidence="3" id="KW-1185">Reference proteome</keyword>
<sequence length="104" mass="11697">MEIGRDQGKMTIGSSPFDIGKTPPATRNSTKCDLARVQEPHLFRMSRNEDFEVGGAFQNMGPFTSTKREPAKTDPSIFKAPVAQWIERLFPKQKVVGSTPTWRE</sequence>